<evidence type="ECO:0000313" key="2">
    <source>
        <dbReference type="Proteomes" id="UP000226525"/>
    </source>
</evidence>
<proteinExistence type="predicted"/>
<gene>
    <name evidence="1" type="ORF">CMN54_12785</name>
</gene>
<comment type="caution">
    <text evidence="1">The sequence shown here is derived from an EMBL/GenBank/DDBJ whole genome shotgun (WGS) entry which is preliminary data.</text>
</comment>
<sequence>MLKWLRQEGVLPRNLVYQLENTEKSPASFSRLYRVLEEQPTLEDVILERMARRYQLPPLPKEIN</sequence>
<dbReference type="EMBL" id="NZEX01000152">
    <property type="protein sequence ID" value="MAH64293.1"/>
    <property type="molecule type" value="Genomic_DNA"/>
</dbReference>
<accession>A0A2D6YM64</accession>
<evidence type="ECO:0000313" key="1">
    <source>
        <dbReference type="EMBL" id="MAH64293.1"/>
    </source>
</evidence>
<name>A0A2D6YM64_9DELT</name>
<protein>
    <submittedName>
        <fullName evidence="1">Uncharacterized protein</fullName>
    </submittedName>
</protein>
<dbReference type="AlphaFoldDB" id="A0A2D6YM64"/>
<dbReference type="Proteomes" id="UP000226525">
    <property type="component" value="Unassembled WGS sequence"/>
</dbReference>
<organism evidence="1 2">
    <name type="scientific">SAR324 cluster bacterium</name>
    <dbReference type="NCBI Taxonomy" id="2024889"/>
    <lineage>
        <taxon>Bacteria</taxon>
        <taxon>Deltaproteobacteria</taxon>
        <taxon>SAR324 cluster</taxon>
    </lineage>
</organism>
<reference evidence="2" key="1">
    <citation type="submission" date="2017-09" db="EMBL/GenBank/DDBJ databases">
        <title>The Reconstruction of 2,631 Draft Metagenome-Assembled Genomes from the Global Oceans.</title>
        <authorList>
            <person name="Tully B.J."/>
            <person name="Graham E.D."/>
            <person name="Heidelberg J.F."/>
        </authorList>
    </citation>
    <scope>NUCLEOTIDE SEQUENCE [LARGE SCALE GENOMIC DNA]</scope>
</reference>